<dbReference type="GO" id="GO:0120539">
    <property type="term" value="F:4-hydroxy-3-methoxy-5-polyprenylbenzoate decarboxylase activity"/>
    <property type="evidence" value="ECO:0007669"/>
    <property type="project" value="UniProtKB-EC"/>
</dbReference>
<comment type="pathway">
    <text evidence="6">Cofactor biosynthesis; ubiquinone biosynthesis.</text>
</comment>
<evidence type="ECO:0000256" key="3">
    <source>
        <dbReference type="ARBA" id="ARBA00023128"/>
    </source>
</evidence>
<dbReference type="PANTHER" id="PTHR12922">
    <property type="entry name" value="UBIQUINONE BIOSYNTHESIS PROTEIN"/>
    <property type="match status" value="1"/>
</dbReference>
<gene>
    <name evidence="7" type="ORF">KP509_10G071900</name>
</gene>
<sequence length="266" mass="30232">MLTYSRRSYPNRFCQHSRLFFSSVFTTGNGEGYDVSSNTGSGTPYRPWQKAAIAFGSAAGALMDPSRADLVAALGETTGSFAFSRMLIRMKQSDEGRKILEERPRIRSESVAHAWDLPENTFGAAYAKFMGKRNFSPDDRPPVRFMDSDELAYVATRAREVHDFWHVLFKLPTNLIGESALKMLEFQQIHLPMCFLSVVGGTIRLKPAKRDLLLRTYLPWAMKAGSSCDDLMCIYYEKHFHEDLNEVRNKWGIIPAPSVHETNTMR</sequence>
<organism evidence="7 8">
    <name type="scientific">Ceratopteris richardii</name>
    <name type="common">Triangle waterfern</name>
    <dbReference type="NCBI Taxonomy" id="49495"/>
    <lineage>
        <taxon>Eukaryota</taxon>
        <taxon>Viridiplantae</taxon>
        <taxon>Streptophyta</taxon>
        <taxon>Embryophyta</taxon>
        <taxon>Tracheophyta</taxon>
        <taxon>Polypodiopsida</taxon>
        <taxon>Polypodiidae</taxon>
        <taxon>Polypodiales</taxon>
        <taxon>Pteridineae</taxon>
        <taxon>Pteridaceae</taxon>
        <taxon>Parkerioideae</taxon>
        <taxon>Ceratopteris</taxon>
    </lineage>
</organism>
<dbReference type="GO" id="GO:0008270">
    <property type="term" value="F:zinc ion binding"/>
    <property type="evidence" value="ECO:0007669"/>
    <property type="project" value="UniProtKB-UniRule"/>
</dbReference>
<dbReference type="AlphaFoldDB" id="A0A8T2TX01"/>
<comment type="similarity">
    <text evidence="6">Belongs to the COQ4 family.</text>
</comment>
<evidence type="ECO:0000256" key="6">
    <source>
        <dbReference type="HAMAP-Rule" id="MF_03111"/>
    </source>
</evidence>
<feature type="binding site" evidence="6">
    <location>
        <position position="162"/>
    </location>
    <ligand>
        <name>Zn(2+)</name>
        <dbReference type="ChEBI" id="CHEBI:29105"/>
    </ligand>
</feature>
<dbReference type="Proteomes" id="UP000825935">
    <property type="component" value="Chromosome 10"/>
</dbReference>
<comment type="cofactor">
    <cofactor evidence="6">
        <name>Zn(2+)</name>
        <dbReference type="ChEBI" id="CHEBI:29105"/>
    </cofactor>
</comment>
<dbReference type="Pfam" id="PF05019">
    <property type="entry name" value="Coq4"/>
    <property type="match status" value="1"/>
</dbReference>
<dbReference type="InterPro" id="IPR007715">
    <property type="entry name" value="Coq4"/>
</dbReference>
<comment type="caution">
    <text evidence="7">The sequence shown here is derived from an EMBL/GenBank/DDBJ whole genome shotgun (WGS) entry which is preliminary data.</text>
</comment>
<name>A0A8T2TX01_CERRI</name>
<evidence type="ECO:0000313" key="7">
    <source>
        <dbReference type="EMBL" id="KAH7428027.1"/>
    </source>
</evidence>
<dbReference type="OMA" id="YYERHFH"/>
<feature type="binding site" evidence="6">
    <location>
        <position position="163"/>
    </location>
    <ligand>
        <name>Zn(2+)</name>
        <dbReference type="ChEBI" id="CHEBI:29105"/>
    </ligand>
</feature>
<evidence type="ECO:0000256" key="4">
    <source>
        <dbReference type="ARBA" id="ARBA00023136"/>
    </source>
</evidence>
<keyword evidence="4 6" id="KW-0472">Membrane</keyword>
<feature type="binding site" evidence="6">
    <location>
        <position position="178"/>
    </location>
    <ligand>
        <name>Zn(2+)</name>
        <dbReference type="ChEBI" id="CHEBI:29105"/>
    </ligand>
</feature>
<keyword evidence="1 6" id="KW-0831">Ubiquinone biosynthesis</keyword>
<dbReference type="PANTHER" id="PTHR12922:SF7">
    <property type="entry name" value="UBIQUINONE BIOSYNTHESIS PROTEIN COQ4 HOMOLOG, MITOCHONDRIAL"/>
    <property type="match status" value="1"/>
</dbReference>
<dbReference type="GO" id="GO:0031314">
    <property type="term" value="C:extrinsic component of mitochondrial inner membrane"/>
    <property type="evidence" value="ECO:0007669"/>
    <property type="project" value="UniProtKB-UniRule"/>
</dbReference>
<dbReference type="OrthoDB" id="4249at2759"/>
<proteinExistence type="inferred from homology"/>
<reference evidence="7" key="1">
    <citation type="submission" date="2021-08" db="EMBL/GenBank/DDBJ databases">
        <title>WGS assembly of Ceratopteris richardii.</title>
        <authorList>
            <person name="Marchant D.B."/>
            <person name="Chen G."/>
            <person name="Jenkins J."/>
            <person name="Shu S."/>
            <person name="Leebens-Mack J."/>
            <person name="Grimwood J."/>
            <person name="Schmutz J."/>
            <person name="Soltis P."/>
            <person name="Soltis D."/>
            <person name="Chen Z.-H."/>
        </authorList>
    </citation>
    <scope>NUCLEOTIDE SEQUENCE</scope>
    <source>
        <strain evidence="7">Whitten #5841</strain>
        <tissue evidence="7">Leaf</tissue>
    </source>
</reference>
<comment type="function">
    <text evidence="6">Lyase that catalyzes the C1-decarboxylation of 4-hydroxy-3-methoxy-5-(all-trans-polyprenyl)benzoic acid into 2-methoxy-6-(all-trans-polyprenyl)phenol during ubiquinone biosynthesis.</text>
</comment>
<evidence type="ECO:0000256" key="5">
    <source>
        <dbReference type="ARBA" id="ARBA00023239"/>
    </source>
</evidence>
<keyword evidence="2 6" id="KW-0999">Mitochondrion inner membrane</keyword>
<keyword evidence="6" id="KW-0862">Zinc</keyword>
<protein>
    <recommendedName>
        <fullName evidence="6">Ubiquinone biosynthesis protein COQ4 homolog, mitochondrial</fullName>
    </recommendedName>
    <alternativeName>
        <fullName evidence="6">4-hydroxy-3-methoxy-5-polyprenylbenzoate decarboxylase</fullName>
        <ecNumber evidence="6">4.1.1.130</ecNumber>
    </alternativeName>
    <alternativeName>
        <fullName evidence="6">Coenzyme Q biosynthesis protein 4 homolog</fullName>
    </alternativeName>
</protein>
<comment type="subcellular location">
    <subcellularLocation>
        <location evidence="6">Mitochondrion inner membrane</location>
        <topology evidence="6">Peripheral membrane protein</topology>
        <orientation evidence="6">Matrix side</orientation>
    </subcellularLocation>
</comment>
<keyword evidence="3 6" id="KW-0496">Mitochondrion</keyword>
<comment type="catalytic activity">
    <reaction evidence="6">
        <text>a 4-hydroxy-3-methoxy-5-(all-trans-polyprenyl)benzoate + H(+) = a 2-methoxy-6-(all-trans-polyprenyl)phenol + CO2</text>
        <dbReference type="Rhea" id="RHEA:81179"/>
        <dbReference type="Rhea" id="RHEA-COMP:9551"/>
        <dbReference type="Rhea" id="RHEA-COMP:10931"/>
        <dbReference type="ChEBI" id="CHEBI:15378"/>
        <dbReference type="ChEBI" id="CHEBI:16526"/>
        <dbReference type="ChEBI" id="CHEBI:62731"/>
        <dbReference type="ChEBI" id="CHEBI:84443"/>
        <dbReference type="EC" id="4.1.1.130"/>
    </reaction>
</comment>
<feature type="binding site" evidence="6">
    <location>
        <position position="166"/>
    </location>
    <ligand>
        <name>Zn(2+)</name>
        <dbReference type="ChEBI" id="CHEBI:29105"/>
    </ligand>
</feature>
<evidence type="ECO:0000256" key="1">
    <source>
        <dbReference type="ARBA" id="ARBA00022688"/>
    </source>
</evidence>
<dbReference type="EMBL" id="CM035415">
    <property type="protein sequence ID" value="KAH7428027.1"/>
    <property type="molecule type" value="Genomic_DNA"/>
</dbReference>
<keyword evidence="6" id="KW-0479">Metal-binding</keyword>
<comment type="subunit">
    <text evidence="6">Component of a multi-subunit COQ enzyme complex.</text>
</comment>
<dbReference type="EC" id="4.1.1.130" evidence="6"/>
<keyword evidence="8" id="KW-1185">Reference proteome</keyword>
<evidence type="ECO:0000313" key="8">
    <source>
        <dbReference type="Proteomes" id="UP000825935"/>
    </source>
</evidence>
<dbReference type="InterPro" id="IPR027540">
    <property type="entry name" value="Coq4_euk"/>
</dbReference>
<dbReference type="HAMAP" id="MF_03111">
    <property type="entry name" value="Coq4"/>
    <property type="match status" value="1"/>
</dbReference>
<keyword evidence="5 6" id="KW-0456">Lyase</keyword>
<evidence type="ECO:0000256" key="2">
    <source>
        <dbReference type="ARBA" id="ARBA00022792"/>
    </source>
</evidence>
<accession>A0A8T2TX01</accession>